<dbReference type="InterPro" id="IPR013083">
    <property type="entry name" value="Znf_RING/FYVE/PHD"/>
</dbReference>
<dbReference type="EMBL" id="FN654376">
    <property type="protein sequence ID" value="CBY32876.1"/>
    <property type="molecule type" value="Genomic_DNA"/>
</dbReference>
<dbReference type="SUPFAM" id="SSF57850">
    <property type="entry name" value="RING/U-box"/>
    <property type="match status" value="1"/>
</dbReference>
<name>E4YBD9_OIKDI</name>
<sequence>MNSRELIRQQEQLKQTIEKQRKLMLFKSSFLALSEKELELKLGKIGLCGDFPEVGYPVQKLENETETLKDEIKVEGLQNTKIKLDELQQELKEVTELCEITKNTENDRREREEEENRDAEMTCAVCYQKYDQSDHWKCVLTACGHQFGESCLFRVSESQNRA</sequence>
<dbReference type="Proteomes" id="UP000011014">
    <property type="component" value="Unassembled WGS sequence"/>
</dbReference>
<evidence type="ECO:0000256" key="1">
    <source>
        <dbReference type="SAM" id="Coils"/>
    </source>
</evidence>
<evidence type="ECO:0008006" key="3">
    <source>
        <dbReference type="Google" id="ProtNLM"/>
    </source>
</evidence>
<protein>
    <recommendedName>
        <fullName evidence="3">RING-type domain-containing protein</fullName>
    </recommendedName>
</protein>
<reference evidence="2" key="1">
    <citation type="journal article" date="2010" name="Science">
        <title>Plasticity of animal genome architecture unmasked by rapid evolution of a pelagic tunicate.</title>
        <authorList>
            <person name="Denoeud F."/>
            <person name="Henriet S."/>
            <person name="Mungpakdee S."/>
            <person name="Aury J.M."/>
            <person name="Da Silva C."/>
            <person name="Brinkmann H."/>
            <person name="Mikhaleva J."/>
            <person name="Olsen L.C."/>
            <person name="Jubin C."/>
            <person name="Canestro C."/>
            <person name="Bouquet J.M."/>
            <person name="Danks G."/>
            <person name="Poulain J."/>
            <person name="Campsteijn C."/>
            <person name="Adamski M."/>
            <person name="Cross I."/>
            <person name="Yadetie F."/>
            <person name="Muffato M."/>
            <person name="Louis A."/>
            <person name="Butcher S."/>
            <person name="Tsagkogeorga G."/>
            <person name="Konrad A."/>
            <person name="Singh S."/>
            <person name="Jensen M.F."/>
            <person name="Cong E.H."/>
            <person name="Eikeseth-Otteraa H."/>
            <person name="Noel B."/>
            <person name="Anthouard V."/>
            <person name="Porcel B.M."/>
            <person name="Kachouri-Lafond R."/>
            <person name="Nishino A."/>
            <person name="Ugolini M."/>
            <person name="Chourrout P."/>
            <person name="Nishida H."/>
            <person name="Aasland R."/>
            <person name="Huzurbazar S."/>
            <person name="Westhof E."/>
            <person name="Delsuc F."/>
            <person name="Lehrach H."/>
            <person name="Reinhardt R."/>
            <person name="Weissenbach J."/>
            <person name="Roy S.W."/>
            <person name="Artiguenave F."/>
            <person name="Postlethwait J.H."/>
            <person name="Manak J.R."/>
            <person name="Thompson E.M."/>
            <person name="Jaillon O."/>
            <person name="Du Pasquier L."/>
            <person name="Boudinot P."/>
            <person name="Liberles D.A."/>
            <person name="Volff J.N."/>
            <person name="Philippe H."/>
            <person name="Lenhard B."/>
            <person name="Roest Crollius H."/>
            <person name="Wincker P."/>
            <person name="Chourrout D."/>
        </authorList>
    </citation>
    <scope>NUCLEOTIDE SEQUENCE [LARGE SCALE GENOMIC DNA]</scope>
</reference>
<accession>E4YBD9</accession>
<feature type="coiled-coil region" evidence="1">
    <location>
        <begin position="58"/>
        <end position="122"/>
    </location>
</feature>
<keyword evidence="1" id="KW-0175">Coiled coil</keyword>
<evidence type="ECO:0000313" key="2">
    <source>
        <dbReference type="EMBL" id="CBY32876.1"/>
    </source>
</evidence>
<proteinExistence type="predicted"/>
<dbReference type="AlphaFoldDB" id="E4YBD9"/>
<organism evidence="2">
    <name type="scientific">Oikopleura dioica</name>
    <name type="common">Tunicate</name>
    <dbReference type="NCBI Taxonomy" id="34765"/>
    <lineage>
        <taxon>Eukaryota</taxon>
        <taxon>Metazoa</taxon>
        <taxon>Chordata</taxon>
        <taxon>Tunicata</taxon>
        <taxon>Appendicularia</taxon>
        <taxon>Copelata</taxon>
        <taxon>Oikopleuridae</taxon>
        <taxon>Oikopleura</taxon>
    </lineage>
</organism>
<gene>
    <name evidence="2" type="ORF">GSOID_T00020734001</name>
</gene>
<dbReference type="Gene3D" id="3.30.40.10">
    <property type="entry name" value="Zinc/RING finger domain, C3HC4 (zinc finger)"/>
    <property type="match status" value="1"/>
</dbReference>